<evidence type="ECO:0000313" key="5">
    <source>
        <dbReference type="Proteomes" id="UP000323136"/>
    </source>
</evidence>
<keyword evidence="1 2" id="KW-0732">Signal</keyword>
<gene>
    <name evidence="4" type="ORF">C7447_101806</name>
</gene>
<dbReference type="Proteomes" id="UP000323136">
    <property type="component" value="Unassembled WGS sequence"/>
</dbReference>
<dbReference type="Pfam" id="PF18962">
    <property type="entry name" value="Por_Secre_tail"/>
    <property type="match status" value="1"/>
</dbReference>
<dbReference type="OrthoDB" id="1407599at2"/>
<dbReference type="RefSeq" id="WP_148868954.1">
    <property type="nucleotide sequence ID" value="NZ_VNIA01000001.1"/>
</dbReference>
<organism evidence="4 5">
    <name type="scientific">Tenacibaculum adriaticum</name>
    <dbReference type="NCBI Taxonomy" id="413713"/>
    <lineage>
        <taxon>Bacteria</taxon>
        <taxon>Pseudomonadati</taxon>
        <taxon>Bacteroidota</taxon>
        <taxon>Flavobacteriia</taxon>
        <taxon>Flavobacteriales</taxon>
        <taxon>Flavobacteriaceae</taxon>
        <taxon>Tenacibaculum</taxon>
    </lineage>
</organism>
<feature type="domain" description="Secretion system C-terminal sorting" evidence="3">
    <location>
        <begin position="332"/>
        <end position="396"/>
    </location>
</feature>
<reference evidence="4 5" key="1">
    <citation type="submission" date="2019-07" db="EMBL/GenBank/DDBJ databases">
        <title>Genomic Encyclopedia of Type Strains, Phase IV (KMG-IV): sequencing the most valuable type-strain genomes for metagenomic binning, comparative biology and taxonomic classification.</title>
        <authorList>
            <person name="Goeker M."/>
        </authorList>
    </citation>
    <scope>NUCLEOTIDE SEQUENCE [LARGE SCALE GENOMIC DNA]</scope>
    <source>
        <strain evidence="4 5">DSM 18961</strain>
    </source>
</reference>
<name>A0A5S5DWJ6_9FLAO</name>
<evidence type="ECO:0000256" key="1">
    <source>
        <dbReference type="ARBA" id="ARBA00022729"/>
    </source>
</evidence>
<sequence length="398" mass="41660">MKKITFLFTFFILSTINAQTTFDWDTPVPSVDTSAGTVTQVKEGITTIFTGVVDEVNVSDGAGFAGSTGNIISSASATFASSVTFTFSEPVNITSILAIDATNFEKDWTFTPTGGANSPVTATLAALDGTSVNLNWTGVTGFTVTSTLTGTLGGDIFVFDNLVAAASFINFDWDTPAPNTNASAGTITQTKAGVTATFTGVANEANVSDGAGFAGSTGNIISSASATFAPSVTFTFNEPVDINSVLAIDATNFEKDWTFTPVGGANSPVTTTLAALNGTSANLNWTGVTGFTVTSTLTATLGGDIFVFDNLIIATSNSTLSTTNYITETIKMYPNPVDNILYLKNIGNLKGTKIYNSLGQLVSETKKEEIDFSNFNKGIYFLQVNSDKGVETKKIIKK</sequence>
<feature type="chain" id="PRO_5024381264" evidence="2">
    <location>
        <begin position="19"/>
        <end position="398"/>
    </location>
</feature>
<dbReference type="AlphaFoldDB" id="A0A5S5DWJ6"/>
<comment type="caution">
    <text evidence="4">The sequence shown here is derived from an EMBL/GenBank/DDBJ whole genome shotgun (WGS) entry which is preliminary data.</text>
</comment>
<evidence type="ECO:0000313" key="4">
    <source>
        <dbReference type="EMBL" id="TYQ00196.1"/>
    </source>
</evidence>
<dbReference type="EMBL" id="VNIA01000001">
    <property type="protein sequence ID" value="TYQ00196.1"/>
    <property type="molecule type" value="Genomic_DNA"/>
</dbReference>
<evidence type="ECO:0000256" key="2">
    <source>
        <dbReference type="SAM" id="SignalP"/>
    </source>
</evidence>
<accession>A0A5S5DWJ6</accession>
<keyword evidence="5" id="KW-1185">Reference proteome</keyword>
<evidence type="ECO:0000259" key="3">
    <source>
        <dbReference type="Pfam" id="PF18962"/>
    </source>
</evidence>
<dbReference type="NCBIfam" id="TIGR04183">
    <property type="entry name" value="Por_Secre_tail"/>
    <property type="match status" value="1"/>
</dbReference>
<proteinExistence type="predicted"/>
<protein>
    <submittedName>
        <fullName evidence="4">Putative secreted protein (Por secretion system target)</fullName>
    </submittedName>
</protein>
<dbReference type="InterPro" id="IPR026444">
    <property type="entry name" value="Secre_tail"/>
</dbReference>
<feature type="signal peptide" evidence="2">
    <location>
        <begin position="1"/>
        <end position="18"/>
    </location>
</feature>